<feature type="domain" description="S-adenosylmethionine-dependent methyltransferase Rv2258c-like winged HTH" evidence="2">
    <location>
        <begin position="7"/>
        <end position="76"/>
    </location>
</feature>
<dbReference type="InterPro" id="IPR036390">
    <property type="entry name" value="WH_DNA-bd_sf"/>
</dbReference>
<dbReference type="InterPro" id="IPR036388">
    <property type="entry name" value="WH-like_DNA-bd_sf"/>
</dbReference>
<dbReference type="EMBL" id="FNXT01001265">
    <property type="protein sequence ID" value="SZX76684.1"/>
    <property type="molecule type" value="Genomic_DNA"/>
</dbReference>
<sequence length="365" mass="38397">MKGALACLSISIGHKLGLFQQLAAQGPCSTAALAAAAGVTERWVREWCHQLAAARFISCDAQAAQFWLSEGQRAVLVEAGPGEQARATPLEMVCMLPTVLGKSAQHVACFQSGSGLTFDEFGTEHMLHSHRHAKAVQFVKKLCELPGLQQKLTEGIKVADVGCGSGEILLHLAASFPASTFVGYDTSPQALGLAELRALEQGLQNLTLLNPSEGAESRLPCQPTYHLVVMQDSLHDMAHPQTILEAIRQSMLDDSSTSSSSRGPLQRQADALDGYSGGPLLFVSDKAACDDVASTLQMPAAALMLGYSMGLCLGSGLSEPGGAGLGTLGLTEAVARKLSAAAGFSRYRLLDNPSGDVNCYHVFCP</sequence>
<dbReference type="Pfam" id="PF21320">
    <property type="entry name" value="WHD_Rv2258c"/>
    <property type="match status" value="1"/>
</dbReference>
<dbReference type="AlphaFoldDB" id="A0A383WHT4"/>
<dbReference type="InterPro" id="IPR029063">
    <property type="entry name" value="SAM-dependent_MTases_sf"/>
</dbReference>
<feature type="domain" description="Methyltransferase type 12" evidence="1">
    <location>
        <begin position="160"/>
        <end position="251"/>
    </location>
</feature>
<name>A0A383WHT4_TETOB</name>
<dbReference type="Gene3D" id="1.10.10.10">
    <property type="entry name" value="Winged helix-like DNA-binding domain superfamily/Winged helix DNA-binding domain"/>
    <property type="match status" value="1"/>
</dbReference>
<dbReference type="STRING" id="3088.A0A383WHT4"/>
<protein>
    <submittedName>
        <fullName evidence="3">Uncharacterized protein</fullName>
    </submittedName>
</protein>
<keyword evidence="4" id="KW-1185">Reference proteome</keyword>
<dbReference type="Gene3D" id="3.40.50.150">
    <property type="entry name" value="Vaccinia Virus protein VP39"/>
    <property type="match status" value="1"/>
</dbReference>
<evidence type="ECO:0000313" key="4">
    <source>
        <dbReference type="Proteomes" id="UP000256970"/>
    </source>
</evidence>
<reference evidence="3 4" key="1">
    <citation type="submission" date="2016-10" db="EMBL/GenBank/DDBJ databases">
        <authorList>
            <person name="Cai Z."/>
        </authorList>
    </citation>
    <scope>NUCLEOTIDE SEQUENCE [LARGE SCALE GENOMIC DNA]</scope>
</reference>
<organism evidence="3 4">
    <name type="scientific">Tetradesmus obliquus</name>
    <name type="common">Green alga</name>
    <name type="synonym">Acutodesmus obliquus</name>
    <dbReference type="NCBI Taxonomy" id="3088"/>
    <lineage>
        <taxon>Eukaryota</taxon>
        <taxon>Viridiplantae</taxon>
        <taxon>Chlorophyta</taxon>
        <taxon>core chlorophytes</taxon>
        <taxon>Chlorophyceae</taxon>
        <taxon>CS clade</taxon>
        <taxon>Sphaeropleales</taxon>
        <taxon>Scenedesmaceae</taxon>
        <taxon>Tetradesmus</taxon>
    </lineage>
</organism>
<dbReference type="SUPFAM" id="SSF46785">
    <property type="entry name" value="Winged helix' DNA-binding domain"/>
    <property type="match status" value="1"/>
</dbReference>
<dbReference type="InterPro" id="IPR053173">
    <property type="entry name" value="SAM-binding_MTase"/>
</dbReference>
<dbReference type="SUPFAM" id="SSF53335">
    <property type="entry name" value="S-adenosyl-L-methionine-dependent methyltransferases"/>
    <property type="match status" value="1"/>
</dbReference>
<dbReference type="InterPro" id="IPR013217">
    <property type="entry name" value="Methyltransf_12"/>
</dbReference>
<dbReference type="CDD" id="cd02440">
    <property type="entry name" value="AdoMet_MTases"/>
    <property type="match status" value="1"/>
</dbReference>
<gene>
    <name evidence="3" type="ORF">BQ4739_LOCUS17056</name>
</gene>
<proteinExistence type="predicted"/>
<dbReference type="PANTHER" id="PTHR45128:SF1">
    <property type="entry name" value="S-ADENOSYLMETHIONINE-DEPENDENT METHYLTRANSFERASE RV2258C"/>
    <property type="match status" value="1"/>
</dbReference>
<dbReference type="PANTHER" id="PTHR45128">
    <property type="entry name" value="METHYLTRANSFERASE TYPE 11"/>
    <property type="match status" value="1"/>
</dbReference>
<dbReference type="Pfam" id="PF08242">
    <property type="entry name" value="Methyltransf_12"/>
    <property type="match status" value="1"/>
</dbReference>
<dbReference type="InterPro" id="IPR048711">
    <property type="entry name" value="WHD_Rv2258c"/>
</dbReference>
<evidence type="ECO:0000259" key="2">
    <source>
        <dbReference type="Pfam" id="PF21320"/>
    </source>
</evidence>
<accession>A0A383WHT4</accession>
<evidence type="ECO:0000313" key="3">
    <source>
        <dbReference type="EMBL" id="SZX76684.1"/>
    </source>
</evidence>
<evidence type="ECO:0000259" key="1">
    <source>
        <dbReference type="Pfam" id="PF08242"/>
    </source>
</evidence>
<dbReference type="Proteomes" id="UP000256970">
    <property type="component" value="Unassembled WGS sequence"/>
</dbReference>